<dbReference type="AlphaFoldDB" id="A0A7J6YHB9"/>
<evidence type="ECO:0000313" key="3">
    <source>
        <dbReference type="EMBL" id="KAF5225786.1"/>
    </source>
</evidence>
<reference evidence="3 4" key="1">
    <citation type="journal article" date="2019" name="Genome Biol. Evol.">
        <title>Nanopore Sequencing Significantly Improves Genome Assembly of the Protozoan Parasite Trypanosoma cruzi.</title>
        <authorList>
            <person name="Diaz-Viraque F."/>
            <person name="Pita S."/>
            <person name="Greif G."/>
            <person name="de Souza R.C.M."/>
            <person name="Iraola G."/>
            <person name="Robello C."/>
        </authorList>
    </citation>
    <scope>NUCLEOTIDE SEQUENCE [LARGE SCALE GENOMIC DNA]</scope>
    <source>
        <strain evidence="3 4">Berenice</strain>
    </source>
</reference>
<comment type="caution">
    <text evidence="3">The sequence shown here is derived from an EMBL/GenBank/DDBJ whole genome shotgun (WGS) entry which is preliminary data.</text>
</comment>
<keyword evidence="2" id="KW-0472">Membrane</keyword>
<feature type="compositionally biased region" description="Basic residues" evidence="1">
    <location>
        <begin position="7"/>
        <end position="20"/>
    </location>
</feature>
<name>A0A7J6YHB9_TRYCR</name>
<dbReference type="Proteomes" id="UP000583944">
    <property type="component" value="Unassembled WGS sequence"/>
</dbReference>
<evidence type="ECO:0000256" key="1">
    <source>
        <dbReference type="SAM" id="MobiDB-lite"/>
    </source>
</evidence>
<organism evidence="3 4">
    <name type="scientific">Trypanosoma cruzi</name>
    <dbReference type="NCBI Taxonomy" id="5693"/>
    <lineage>
        <taxon>Eukaryota</taxon>
        <taxon>Discoba</taxon>
        <taxon>Euglenozoa</taxon>
        <taxon>Kinetoplastea</taxon>
        <taxon>Metakinetoplastina</taxon>
        <taxon>Trypanosomatida</taxon>
        <taxon>Trypanosomatidae</taxon>
        <taxon>Trypanosoma</taxon>
        <taxon>Schizotrypanum</taxon>
    </lineage>
</organism>
<feature type="region of interest" description="Disordered" evidence="1">
    <location>
        <begin position="1"/>
        <end position="21"/>
    </location>
</feature>
<keyword evidence="2" id="KW-0812">Transmembrane</keyword>
<feature type="transmembrane region" description="Helical" evidence="2">
    <location>
        <begin position="44"/>
        <end position="63"/>
    </location>
</feature>
<evidence type="ECO:0000256" key="2">
    <source>
        <dbReference type="SAM" id="Phobius"/>
    </source>
</evidence>
<dbReference type="CDD" id="cd23261">
    <property type="entry name" value="mt-LAF29-like"/>
    <property type="match status" value="1"/>
</dbReference>
<sequence>MMSGIGKQKKKKRRKEKKRVIRDINAENGMNNCKASISKRSSKCVYFFIFYFLFFFLFFFLLLKHLVMRWFTWLLLPQKGLNANTRRLPIKRKISSRHSLCRGALLAELDRNPNDNDIAAGTNDVVESTAATSPAALSASSLHGDNKYLVPSPFAKKLEETLMAVDLSPGHISSVHSRGVRDGSQLPSLDTLKAQERALRTMFADAKCRCIRMQKDREWLREERRAFQLSHGRPPSNQEVSPFVDIELSPVAALKLSKCLSRHSSARDVVVRSILLQQSITRNRIVQSGEKTLFRCLRCFHVYSARPRTLLRDEVGHSWMQYEAERKKVSVAKELAHCPQLRKRKYSVGKQRKALMEDPHCCPSCGSPKAQWFMEYVHYRTHA</sequence>
<proteinExistence type="predicted"/>
<evidence type="ECO:0000313" key="4">
    <source>
        <dbReference type="Proteomes" id="UP000583944"/>
    </source>
</evidence>
<dbReference type="VEuPathDB" id="TriTrypDB:ECC02_001102"/>
<accession>A0A7J6YHB9</accession>
<dbReference type="EMBL" id="JABDHM010000005">
    <property type="protein sequence ID" value="KAF5225786.1"/>
    <property type="molecule type" value="Genomic_DNA"/>
</dbReference>
<keyword evidence="2" id="KW-1133">Transmembrane helix</keyword>
<gene>
    <name evidence="3" type="ORF">ECC02_001102</name>
</gene>
<protein>
    <submittedName>
        <fullName evidence="3">Uncharacterized protein</fullName>
    </submittedName>
</protein>
<dbReference type="VEuPathDB" id="TriTrypDB:BCY84_18794"/>